<feature type="domain" description="F-box" evidence="1">
    <location>
        <begin position="18"/>
        <end position="75"/>
    </location>
</feature>
<evidence type="ECO:0000259" key="1">
    <source>
        <dbReference type="PROSITE" id="PS50181"/>
    </source>
</evidence>
<dbReference type="Gene3D" id="1.20.1280.50">
    <property type="match status" value="1"/>
</dbReference>
<dbReference type="EMBL" id="LK052952">
    <property type="protein sequence ID" value="CDR48366.1"/>
    <property type="molecule type" value="Genomic_DNA"/>
</dbReference>
<sequence length="229" mass="25825">MSDNAASPRASPEAAVKEPASMRLPDETWVSIFRLLGYKTLLHVRRICKRFKDLLEVRHKPRAQLDFDDVFFRQAPPAKLEKKQKYKLHPMLNDVDCARVTPTEAEIMHYKEGSGDETFNGYDYPAAKEFATAPACTSIDIELNESKVGKVSNKRGVTVSQVLVACGKFWEKPIPDSVANRVRRQGGWPRNEKITKLTTMGDHCFFEGWGQPTGLGEGKVRLASHWFGS</sequence>
<proteinExistence type="predicted"/>
<organism evidence="2">
    <name type="scientific">Rhodotorula toruloides</name>
    <name type="common">Yeast</name>
    <name type="synonym">Rhodosporidium toruloides</name>
    <dbReference type="NCBI Taxonomy" id="5286"/>
    <lineage>
        <taxon>Eukaryota</taxon>
        <taxon>Fungi</taxon>
        <taxon>Dikarya</taxon>
        <taxon>Basidiomycota</taxon>
        <taxon>Pucciniomycotina</taxon>
        <taxon>Microbotryomycetes</taxon>
        <taxon>Sporidiobolales</taxon>
        <taxon>Sporidiobolaceae</taxon>
        <taxon>Rhodotorula</taxon>
    </lineage>
</organism>
<dbReference type="InterPro" id="IPR001810">
    <property type="entry name" value="F-box_dom"/>
</dbReference>
<gene>
    <name evidence="2" type="ORF">RHTO0S_17e02102g</name>
</gene>
<accession>A0A061BEF7</accession>
<dbReference type="PROSITE" id="PS50181">
    <property type="entry name" value="FBOX"/>
    <property type="match status" value="1"/>
</dbReference>
<reference evidence="2" key="1">
    <citation type="journal article" date="2014" name="Genome Announc.">
        <title>Draft genome sequence of Rhodosporidium toruloides CECT1137, an oleaginous yeast of biotechnological interest.</title>
        <authorList>
            <person name="Morin N."/>
            <person name="Calcas X."/>
            <person name="Devillers H."/>
            <person name="Durrens P."/>
            <person name="Sherman D.J."/>
            <person name="Nicaud J.-M."/>
            <person name="Neuveglise C."/>
        </authorList>
    </citation>
    <scope>NUCLEOTIDE SEQUENCE</scope>
    <source>
        <strain evidence="2">CECT1137</strain>
    </source>
</reference>
<dbReference type="Pfam" id="PF12937">
    <property type="entry name" value="F-box-like"/>
    <property type="match status" value="1"/>
</dbReference>
<name>A0A061BEF7_RHOTO</name>
<dbReference type="InterPro" id="IPR036047">
    <property type="entry name" value="F-box-like_dom_sf"/>
</dbReference>
<protein>
    <submittedName>
        <fullName evidence="2">RHTO0S17e02102g1_1</fullName>
    </submittedName>
</protein>
<dbReference type="SUPFAM" id="SSF81383">
    <property type="entry name" value="F-box domain"/>
    <property type="match status" value="1"/>
</dbReference>
<evidence type="ECO:0000313" key="2">
    <source>
        <dbReference type="EMBL" id="CDR48366.1"/>
    </source>
</evidence>
<dbReference type="AlphaFoldDB" id="A0A061BEF7"/>
<dbReference type="OrthoDB" id="2528519at2759"/>